<organism evidence="2 3">
    <name type="scientific">Brassica cretica</name>
    <name type="common">Mustard</name>
    <dbReference type="NCBI Taxonomy" id="69181"/>
    <lineage>
        <taxon>Eukaryota</taxon>
        <taxon>Viridiplantae</taxon>
        <taxon>Streptophyta</taxon>
        <taxon>Embryophyta</taxon>
        <taxon>Tracheophyta</taxon>
        <taxon>Spermatophyta</taxon>
        <taxon>Magnoliopsida</taxon>
        <taxon>eudicotyledons</taxon>
        <taxon>Gunneridae</taxon>
        <taxon>Pentapetalae</taxon>
        <taxon>rosids</taxon>
        <taxon>malvids</taxon>
        <taxon>Brassicales</taxon>
        <taxon>Brassicaceae</taxon>
        <taxon>Brassiceae</taxon>
        <taxon>Brassica</taxon>
    </lineage>
</organism>
<evidence type="ECO:0000313" key="2">
    <source>
        <dbReference type="EMBL" id="KAF3555112.1"/>
    </source>
</evidence>
<evidence type="ECO:0000313" key="3">
    <source>
        <dbReference type="Proteomes" id="UP000712600"/>
    </source>
</evidence>
<gene>
    <name evidence="2" type="ORF">F2Q69_00014733</name>
</gene>
<reference evidence="2" key="1">
    <citation type="submission" date="2019-12" db="EMBL/GenBank/DDBJ databases">
        <title>Genome sequencing and annotation of Brassica cretica.</title>
        <authorList>
            <person name="Studholme D.J."/>
            <person name="Sarris P."/>
        </authorList>
    </citation>
    <scope>NUCLEOTIDE SEQUENCE</scope>
    <source>
        <strain evidence="2">PFS-109/04</strain>
        <tissue evidence="2">Leaf</tissue>
    </source>
</reference>
<accession>A0A8S9QMB3</accession>
<dbReference type="EMBL" id="QGKX02000996">
    <property type="protein sequence ID" value="KAF3555112.1"/>
    <property type="molecule type" value="Genomic_DNA"/>
</dbReference>
<comment type="caution">
    <text evidence="2">The sequence shown here is derived from an EMBL/GenBank/DDBJ whole genome shotgun (WGS) entry which is preliminary data.</text>
</comment>
<sequence length="71" mass="7854">MILCSIAASNSQPPSSHRRKLLPRRPDPKWIHRSRNPRGAASSISSVLDSSSVSCYLVSKVEEKTTSFERG</sequence>
<feature type="region of interest" description="Disordered" evidence="1">
    <location>
        <begin position="7"/>
        <end position="47"/>
    </location>
</feature>
<protein>
    <submittedName>
        <fullName evidence="2">Uncharacterized protein</fullName>
    </submittedName>
</protein>
<proteinExistence type="predicted"/>
<name>A0A8S9QMB3_BRACR</name>
<dbReference type="AlphaFoldDB" id="A0A8S9QMB3"/>
<evidence type="ECO:0000256" key="1">
    <source>
        <dbReference type="SAM" id="MobiDB-lite"/>
    </source>
</evidence>
<dbReference type="Proteomes" id="UP000712600">
    <property type="component" value="Unassembled WGS sequence"/>
</dbReference>